<name>A0A915PZL0_9BILA</name>
<keyword evidence="1" id="KW-1185">Reference proteome</keyword>
<proteinExistence type="predicted"/>
<accession>A0A915PZL0</accession>
<reference evidence="2" key="1">
    <citation type="submission" date="2022-11" db="UniProtKB">
        <authorList>
            <consortium name="WormBaseParasite"/>
        </authorList>
    </citation>
    <scope>IDENTIFICATION</scope>
</reference>
<protein>
    <submittedName>
        <fullName evidence="2">Bifunctional inhibitor/plant lipid transfer protein/seed storage helical domain-containing protein</fullName>
    </submittedName>
</protein>
<evidence type="ECO:0000313" key="2">
    <source>
        <dbReference type="WBParaSite" id="sdigi.contig64.g3398.t1"/>
    </source>
</evidence>
<dbReference type="AlphaFoldDB" id="A0A915PZL0"/>
<dbReference type="WBParaSite" id="sdigi.contig64.g3398.t1">
    <property type="protein sequence ID" value="sdigi.contig64.g3398.t1"/>
    <property type="gene ID" value="sdigi.contig64.g3398"/>
</dbReference>
<organism evidence="1 2">
    <name type="scientific">Setaria digitata</name>
    <dbReference type="NCBI Taxonomy" id="48799"/>
    <lineage>
        <taxon>Eukaryota</taxon>
        <taxon>Metazoa</taxon>
        <taxon>Ecdysozoa</taxon>
        <taxon>Nematoda</taxon>
        <taxon>Chromadorea</taxon>
        <taxon>Rhabditida</taxon>
        <taxon>Spirurina</taxon>
        <taxon>Spiruromorpha</taxon>
        <taxon>Filarioidea</taxon>
        <taxon>Setariidae</taxon>
        <taxon>Setaria</taxon>
    </lineage>
</organism>
<sequence>MISISKHVEIVIFRCPCQNCRCIPDYCPQTIPRSLCPCDGPQTACNQVTSPMQTLLTDSTNVHQQPFVVPQALNAQYFLVQQPSQLISAQIPGQAMVSQQLMQTLSLLQQEQTRLGMQQSNIPPVYVIRTIEQPGQVLRQVQQIAEPVVPRYISSVQPVPIQQTQMILVPTGQQTVPLIQQLALPLQVPMQTITLQVPVTMAEHCTPRPNVCPLGLPSVHAVTECDNVTDSTATRCITVEEARRLYTCLPHFNFNKLWNN</sequence>
<dbReference type="Proteomes" id="UP000887581">
    <property type="component" value="Unplaced"/>
</dbReference>
<evidence type="ECO:0000313" key="1">
    <source>
        <dbReference type="Proteomes" id="UP000887581"/>
    </source>
</evidence>